<dbReference type="InterPro" id="IPR036291">
    <property type="entry name" value="NAD(P)-bd_dom_sf"/>
</dbReference>
<dbReference type="EMBL" id="QQSY01000005">
    <property type="protein sequence ID" value="RDI97329.1"/>
    <property type="molecule type" value="Genomic_DNA"/>
</dbReference>
<dbReference type="Proteomes" id="UP000254711">
    <property type="component" value="Unassembled WGS sequence"/>
</dbReference>
<comment type="similarity">
    <text evidence="1">Belongs to the short-chain dehydrogenases/reductases (SDR) family.</text>
</comment>
<dbReference type="SUPFAM" id="SSF51735">
    <property type="entry name" value="NAD(P)-binding Rossmann-fold domains"/>
    <property type="match status" value="1"/>
</dbReference>
<dbReference type="GO" id="GO:0018454">
    <property type="term" value="F:acetoacetyl-CoA reductase activity"/>
    <property type="evidence" value="ECO:0007669"/>
    <property type="project" value="UniProtKB-EC"/>
</dbReference>
<dbReference type="Gene3D" id="3.40.50.720">
    <property type="entry name" value="NAD(P)-binding Rossmann-like Domain"/>
    <property type="match status" value="1"/>
</dbReference>
<dbReference type="AlphaFoldDB" id="A0A370K3X0"/>
<dbReference type="GO" id="GO:0005737">
    <property type="term" value="C:cytoplasm"/>
    <property type="evidence" value="ECO:0007669"/>
    <property type="project" value="InterPro"/>
</dbReference>
<evidence type="ECO:0000313" key="5">
    <source>
        <dbReference type="Proteomes" id="UP000254711"/>
    </source>
</evidence>
<protein>
    <submittedName>
        <fullName evidence="4">Acetoacetyl-CoA reductase</fullName>
        <ecNumber evidence="4">1.1.1.36</ecNumber>
    </submittedName>
</protein>
<dbReference type="PANTHER" id="PTHR42879">
    <property type="entry name" value="3-OXOACYL-(ACYL-CARRIER-PROTEIN) REDUCTASE"/>
    <property type="match status" value="1"/>
</dbReference>
<dbReference type="InterPro" id="IPR002347">
    <property type="entry name" value="SDR_fam"/>
</dbReference>
<dbReference type="InterPro" id="IPR050259">
    <property type="entry name" value="SDR"/>
</dbReference>
<name>A0A370K3X0_9GAMM</name>
<dbReference type="PROSITE" id="PS00061">
    <property type="entry name" value="ADH_SHORT"/>
    <property type="match status" value="1"/>
</dbReference>
<dbReference type="SMART" id="SM00822">
    <property type="entry name" value="PKS_KR"/>
    <property type="match status" value="1"/>
</dbReference>
<dbReference type="PANTHER" id="PTHR42879:SF2">
    <property type="entry name" value="3-OXOACYL-[ACYL-CARRIER-PROTEIN] REDUCTASE FABG"/>
    <property type="match status" value="1"/>
</dbReference>
<evidence type="ECO:0000313" key="4">
    <source>
        <dbReference type="EMBL" id="RDI97329.1"/>
    </source>
</evidence>
<dbReference type="FunFam" id="3.40.50.720:FF:000173">
    <property type="entry name" value="3-oxoacyl-[acyl-carrier protein] reductase"/>
    <property type="match status" value="1"/>
</dbReference>
<dbReference type="NCBIfam" id="NF009464">
    <property type="entry name" value="PRK12824.1"/>
    <property type="match status" value="1"/>
</dbReference>
<feature type="domain" description="Ketoreductase" evidence="3">
    <location>
        <begin position="3"/>
        <end position="178"/>
    </location>
</feature>
<dbReference type="GO" id="GO:0042619">
    <property type="term" value="P:poly-hydroxybutyrate biosynthetic process"/>
    <property type="evidence" value="ECO:0007669"/>
    <property type="project" value="InterPro"/>
</dbReference>
<dbReference type="PRINTS" id="PR00081">
    <property type="entry name" value="GDHRDH"/>
</dbReference>
<dbReference type="InterPro" id="IPR020904">
    <property type="entry name" value="Sc_DH/Rdtase_CS"/>
</dbReference>
<dbReference type="EC" id="1.1.1.36" evidence="4"/>
<keyword evidence="5" id="KW-1185">Reference proteome</keyword>
<gene>
    <name evidence="4" type="primary">phbB</name>
    <name evidence="4" type="ORF">DVT68_16330</name>
</gene>
<dbReference type="NCBIfam" id="TIGR01829">
    <property type="entry name" value="AcAcCoA_reduct"/>
    <property type="match status" value="1"/>
</dbReference>
<proteinExistence type="inferred from homology"/>
<dbReference type="RefSeq" id="WP_114826175.1">
    <property type="nucleotide sequence ID" value="NZ_QQSY01000005.1"/>
</dbReference>
<dbReference type="GO" id="GO:0032787">
    <property type="term" value="P:monocarboxylic acid metabolic process"/>
    <property type="evidence" value="ECO:0007669"/>
    <property type="project" value="UniProtKB-ARBA"/>
</dbReference>
<dbReference type="InterPro" id="IPR011283">
    <property type="entry name" value="Acetoacetyl-CoA_reductase"/>
</dbReference>
<evidence type="ECO:0000256" key="2">
    <source>
        <dbReference type="ARBA" id="ARBA00023002"/>
    </source>
</evidence>
<reference evidence="4 5" key="1">
    <citation type="submission" date="2018-07" db="EMBL/GenBank/DDBJ databases">
        <title>Dyella solisilvae sp. nov., isolated from the pine and broad-leaved mixed forest soil.</title>
        <authorList>
            <person name="Gao Z."/>
            <person name="Qiu L."/>
        </authorList>
    </citation>
    <scope>NUCLEOTIDE SEQUENCE [LARGE SCALE GENOMIC DNA]</scope>
    <source>
        <strain evidence="4 5">DHG54</strain>
    </source>
</reference>
<sequence length="240" mass="25629">MRRVALVTGGTRGLGRGIAIALHQDGLQVAAIYRGNEAAARTLQTETGIPVYAWDVSNYQACVEGISQVERDIGPIDVLVNNAGITRDSMFHRMTEQQWLEVMRTNLGSMFNMCRGVINGMRERLYGRIINISSINGRKGQVGQANYAASKAGVIGFTRSLALESAGKGITVNAVAPGYCETDMVGAVPADLLKTIVAGIPMGRLGQPQDVSRLVSLLVSEQAGFITGATFDVNGGQWMP</sequence>
<evidence type="ECO:0000256" key="1">
    <source>
        <dbReference type="ARBA" id="ARBA00006484"/>
    </source>
</evidence>
<dbReference type="NCBIfam" id="NF009466">
    <property type="entry name" value="PRK12826.1-2"/>
    <property type="match status" value="1"/>
</dbReference>
<organism evidence="4 5">
    <name type="scientific">Dyella solisilvae</name>
    <dbReference type="NCBI Taxonomy" id="1920168"/>
    <lineage>
        <taxon>Bacteria</taxon>
        <taxon>Pseudomonadati</taxon>
        <taxon>Pseudomonadota</taxon>
        <taxon>Gammaproteobacteria</taxon>
        <taxon>Lysobacterales</taxon>
        <taxon>Rhodanobacteraceae</taxon>
        <taxon>Dyella</taxon>
    </lineage>
</organism>
<dbReference type="Pfam" id="PF13561">
    <property type="entry name" value="adh_short_C2"/>
    <property type="match status" value="1"/>
</dbReference>
<comment type="caution">
    <text evidence="4">The sequence shown here is derived from an EMBL/GenBank/DDBJ whole genome shotgun (WGS) entry which is preliminary data.</text>
</comment>
<accession>A0A370K3X0</accession>
<evidence type="ECO:0000259" key="3">
    <source>
        <dbReference type="SMART" id="SM00822"/>
    </source>
</evidence>
<keyword evidence="2 4" id="KW-0560">Oxidoreductase</keyword>
<dbReference type="PRINTS" id="PR00080">
    <property type="entry name" value="SDRFAMILY"/>
</dbReference>
<dbReference type="InterPro" id="IPR057326">
    <property type="entry name" value="KR_dom"/>
</dbReference>
<dbReference type="OrthoDB" id="9804774at2"/>